<dbReference type="InterPro" id="IPR002347">
    <property type="entry name" value="SDR_fam"/>
</dbReference>
<organism evidence="2 3">
    <name type="scientific">Lithohypha guttulata</name>
    <dbReference type="NCBI Taxonomy" id="1690604"/>
    <lineage>
        <taxon>Eukaryota</taxon>
        <taxon>Fungi</taxon>
        <taxon>Dikarya</taxon>
        <taxon>Ascomycota</taxon>
        <taxon>Pezizomycotina</taxon>
        <taxon>Eurotiomycetes</taxon>
        <taxon>Chaetothyriomycetidae</taxon>
        <taxon>Chaetothyriales</taxon>
        <taxon>Trichomeriaceae</taxon>
        <taxon>Lithohypha</taxon>
    </lineage>
</organism>
<dbReference type="EMBL" id="JAVRRJ010000005">
    <property type="protein sequence ID" value="KAK5084598.1"/>
    <property type="molecule type" value="Genomic_DNA"/>
</dbReference>
<dbReference type="Proteomes" id="UP001309876">
    <property type="component" value="Unassembled WGS sequence"/>
</dbReference>
<dbReference type="SUPFAM" id="SSF51735">
    <property type="entry name" value="NAD(P)-binding Rossmann-fold domains"/>
    <property type="match status" value="1"/>
</dbReference>
<evidence type="ECO:0000313" key="2">
    <source>
        <dbReference type="EMBL" id="KAK5084598.1"/>
    </source>
</evidence>
<evidence type="ECO:0000313" key="3">
    <source>
        <dbReference type="Proteomes" id="UP001309876"/>
    </source>
</evidence>
<dbReference type="AlphaFoldDB" id="A0AAN7YG75"/>
<evidence type="ECO:0000256" key="1">
    <source>
        <dbReference type="ARBA" id="ARBA00006484"/>
    </source>
</evidence>
<dbReference type="PANTHER" id="PTHR43544">
    <property type="entry name" value="SHORT-CHAIN DEHYDROGENASE/REDUCTASE"/>
    <property type="match status" value="1"/>
</dbReference>
<dbReference type="InterPro" id="IPR051468">
    <property type="entry name" value="Fungal_SecMetab_SDRs"/>
</dbReference>
<comment type="caution">
    <text evidence="2">The sequence shown here is derived from an EMBL/GenBank/DDBJ whole genome shotgun (WGS) entry which is preliminary data.</text>
</comment>
<comment type="similarity">
    <text evidence="1">Belongs to the short-chain dehydrogenases/reductases (SDR) family.</text>
</comment>
<protein>
    <submittedName>
        <fullName evidence="2">Uncharacterized protein</fullName>
    </submittedName>
</protein>
<dbReference type="PANTHER" id="PTHR43544:SF36">
    <property type="entry name" value="CHAIN OXIDOREDUCTASE (CSGA), PUTATIVE (AFU_ORTHOLOGUE AFUA_4G00910)-RELATED"/>
    <property type="match status" value="1"/>
</dbReference>
<dbReference type="Gene3D" id="3.40.50.720">
    <property type="entry name" value="NAD(P)-binding Rossmann-like Domain"/>
    <property type="match status" value="1"/>
</dbReference>
<name>A0AAN7YG75_9EURO</name>
<dbReference type="PRINTS" id="PR00081">
    <property type="entry name" value="GDHRDH"/>
</dbReference>
<dbReference type="GO" id="GO:0016491">
    <property type="term" value="F:oxidoreductase activity"/>
    <property type="evidence" value="ECO:0007669"/>
    <property type="project" value="TreeGrafter"/>
</dbReference>
<reference evidence="2 3" key="1">
    <citation type="submission" date="2023-08" db="EMBL/GenBank/DDBJ databases">
        <title>Black Yeasts Isolated from many extreme environments.</title>
        <authorList>
            <person name="Coleine C."/>
            <person name="Stajich J.E."/>
            <person name="Selbmann L."/>
        </authorList>
    </citation>
    <scope>NUCLEOTIDE SEQUENCE [LARGE SCALE GENOMIC DNA]</scope>
    <source>
        <strain evidence="2 3">CCFEE 5910</strain>
    </source>
</reference>
<dbReference type="Pfam" id="PF00106">
    <property type="entry name" value="adh_short"/>
    <property type="match status" value="1"/>
</dbReference>
<sequence>MTFTNGKVWDMPGEDLTEIFRANVVTAQILTADCVDLLKRGSAKKIVNISTTLGSMTQVHKYSWASNYSYKISKAAMNMLTAQYAIGLGQEGFTTISVTPGWLKTDMGSSQADLDVEVGVAAVVDIILRSTVEQNGKFLNIKVDGWENAEGPNQYDGAEVPW</sequence>
<dbReference type="GO" id="GO:0005737">
    <property type="term" value="C:cytoplasm"/>
    <property type="evidence" value="ECO:0007669"/>
    <property type="project" value="TreeGrafter"/>
</dbReference>
<proteinExistence type="inferred from homology"/>
<accession>A0AAN7YG75</accession>
<gene>
    <name evidence="2" type="ORF">LTR05_005676</name>
</gene>
<keyword evidence="3" id="KW-1185">Reference proteome</keyword>
<dbReference type="InterPro" id="IPR036291">
    <property type="entry name" value="NAD(P)-bd_dom_sf"/>
</dbReference>